<dbReference type="EMBL" id="JAUUCC010000058">
    <property type="protein sequence ID" value="MEE2052960.1"/>
    <property type="molecule type" value="Genomic_DNA"/>
</dbReference>
<comment type="caution">
    <text evidence="2">The sequence shown here is derived from an EMBL/GenBank/DDBJ whole genome shotgun (WGS) entry which is preliminary data.</text>
</comment>
<evidence type="ECO:0000313" key="2">
    <source>
        <dbReference type="EMBL" id="MEE2052960.1"/>
    </source>
</evidence>
<reference evidence="2 3" key="1">
    <citation type="submission" date="2023-07" db="EMBL/GenBank/DDBJ databases">
        <authorList>
            <person name="Girao M."/>
            <person name="Carvalho M.F."/>
        </authorList>
    </citation>
    <scope>NUCLEOTIDE SEQUENCE [LARGE SCALE GENOMIC DNA]</scope>
    <source>
        <strain evidence="2 3">66/93</strain>
    </source>
</reference>
<sequence length="505" mass="55342">MPPPSVTDSRPSDDGARLGFDDLPDAPAFAQALDNQWMPPDLAAERQDARPWDGTDEVDAAAGAELRRALVNSGTLLVNRAFLLNNPVLNRHYAPGCDPGERAALATLLDERAIIPYLLYERSADERPAFTVDDGVFDAWTELVRQTRPACLRYSWDDEANSAFTADTNRFFTERVARVHELDPHRLAEGLGLPREQVDDMRRTLLREVAAFAAGAEQDTGQITRSTVYQRFLTREGTLPHERLLREGDHVVPVKHLVDLVYNTALPTLGGANAHTPPQSPPRSVLQELDGAGPEADPEALARLLTTFRGVYADTLYRALDGPNSYTDLSLEAVVRLRASGEWRAYTDAVGRLTTGLSWDRVPDPEEFAELTRAAARSHAQMLRTARRLGGPAAGRGGPRSIVTDLVLQAPGMTVTVLSEDNLVLAGLGVAAAQAPLVARLVFRDRFSPAARSLSHSITFPTMRLGNAKSDLDDIVRLFREDRGRVHADDSVAGRPSDQQVNDEE</sequence>
<dbReference type="Proteomes" id="UP001348641">
    <property type="component" value="Unassembled WGS sequence"/>
</dbReference>
<organism evidence="2 3">
    <name type="scientific">Nocardiopsis tropica</name>
    <dbReference type="NCBI Taxonomy" id="109330"/>
    <lineage>
        <taxon>Bacteria</taxon>
        <taxon>Bacillati</taxon>
        <taxon>Actinomycetota</taxon>
        <taxon>Actinomycetes</taxon>
        <taxon>Streptosporangiales</taxon>
        <taxon>Nocardiopsidaceae</taxon>
        <taxon>Nocardiopsis</taxon>
    </lineage>
</organism>
<feature type="region of interest" description="Disordered" evidence="1">
    <location>
        <begin position="1"/>
        <end position="24"/>
    </location>
</feature>
<feature type="compositionally biased region" description="Basic and acidic residues" evidence="1">
    <location>
        <begin position="10"/>
        <end position="20"/>
    </location>
</feature>
<gene>
    <name evidence="2" type="ORF">Q8A49_20875</name>
</gene>
<dbReference type="RefSeq" id="WP_330159946.1">
    <property type="nucleotide sequence ID" value="NZ_BAAAJA010000006.1"/>
</dbReference>
<evidence type="ECO:0000313" key="3">
    <source>
        <dbReference type="Proteomes" id="UP001348641"/>
    </source>
</evidence>
<proteinExistence type="predicted"/>
<feature type="region of interest" description="Disordered" evidence="1">
    <location>
        <begin position="271"/>
        <end position="293"/>
    </location>
</feature>
<protein>
    <submittedName>
        <fullName evidence="2">Uncharacterized protein</fullName>
    </submittedName>
</protein>
<name>A0ABU7KUJ1_9ACTN</name>
<accession>A0ABU7KUJ1</accession>
<evidence type="ECO:0000256" key="1">
    <source>
        <dbReference type="SAM" id="MobiDB-lite"/>
    </source>
</evidence>